<dbReference type="RefSeq" id="WP_101954246.1">
    <property type="nucleotide sequence ID" value="NZ_PKHE01000009.1"/>
</dbReference>
<accession>A0A2I1K0P4</accession>
<dbReference type="GO" id="GO:0005829">
    <property type="term" value="C:cytosol"/>
    <property type="evidence" value="ECO:0007669"/>
    <property type="project" value="TreeGrafter"/>
</dbReference>
<protein>
    <submittedName>
        <fullName evidence="2">Aldo/keto reductase</fullName>
    </submittedName>
</protein>
<name>A0A2I1K0P4_9LACT</name>
<dbReference type="PRINTS" id="PR00069">
    <property type="entry name" value="ALDKETRDTASE"/>
</dbReference>
<gene>
    <name evidence="2" type="ORF">CYJ57_04495</name>
</gene>
<organism evidence="2 3">
    <name type="scientific">Falseniella ignava</name>
    <dbReference type="NCBI Taxonomy" id="137730"/>
    <lineage>
        <taxon>Bacteria</taxon>
        <taxon>Bacillati</taxon>
        <taxon>Bacillota</taxon>
        <taxon>Bacilli</taxon>
        <taxon>Lactobacillales</taxon>
        <taxon>Aerococcaceae</taxon>
        <taxon>Falseniella</taxon>
    </lineage>
</organism>
<evidence type="ECO:0000259" key="1">
    <source>
        <dbReference type="Pfam" id="PF00248"/>
    </source>
</evidence>
<dbReference type="CDD" id="cd19092">
    <property type="entry name" value="AKR_BsYcsN_EcYdhF-like"/>
    <property type="match status" value="1"/>
</dbReference>
<comment type="caution">
    <text evidence="2">The sequence shown here is derived from an EMBL/GenBank/DDBJ whole genome shotgun (WGS) entry which is preliminary data.</text>
</comment>
<reference evidence="2 3" key="1">
    <citation type="submission" date="2017-12" db="EMBL/GenBank/DDBJ databases">
        <title>Phylogenetic diversity of female urinary microbiome.</title>
        <authorList>
            <person name="Thomas-White K."/>
            <person name="Wolfe A.J."/>
        </authorList>
    </citation>
    <scope>NUCLEOTIDE SEQUENCE [LARGE SCALE GENOMIC DNA]</scope>
    <source>
        <strain evidence="2 3">UMB0898</strain>
    </source>
</reference>
<dbReference type="InterPro" id="IPR023210">
    <property type="entry name" value="NADP_OxRdtase_dom"/>
</dbReference>
<dbReference type="EMBL" id="PKHE01000009">
    <property type="protein sequence ID" value="PKY89105.1"/>
    <property type="molecule type" value="Genomic_DNA"/>
</dbReference>
<proteinExistence type="predicted"/>
<dbReference type="InterPro" id="IPR036812">
    <property type="entry name" value="NAD(P)_OxRdtase_dom_sf"/>
</dbReference>
<dbReference type="Pfam" id="PF00248">
    <property type="entry name" value="Aldo_ket_red"/>
    <property type="match status" value="1"/>
</dbReference>
<evidence type="ECO:0000313" key="2">
    <source>
        <dbReference type="EMBL" id="PKY89105.1"/>
    </source>
</evidence>
<dbReference type="AlphaFoldDB" id="A0A2I1K0P4"/>
<dbReference type="InterPro" id="IPR050523">
    <property type="entry name" value="AKR_Detox_Biosynth"/>
</dbReference>
<dbReference type="InterPro" id="IPR020471">
    <property type="entry name" value="AKR"/>
</dbReference>
<dbReference type="Proteomes" id="UP000234384">
    <property type="component" value="Unassembled WGS sequence"/>
</dbReference>
<feature type="domain" description="NADP-dependent oxidoreductase" evidence="1">
    <location>
        <begin position="16"/>
        <end position="296"/>
    </location>
</feature>
<dbReference type="PANTHER" id="PTHR43364">
    <property type="entry name" value="NADH-SPECIFIC METHYLGLYOXAL REDUCTASE-RELATED"/>
    <property type="match status" value="1"/>
</dbReference>
<evidence type="ECO:0000313" key="3">
    <source>
        <dbReference type="Proteomes" id="UP000234384"/>
    </source>
</evidence>
<dbReference type="PANTHER" id="PTHR43364:SF1">
    <property type="entry name" value="OXIDOREDUCTASE YDHF"/>
    <property type="match status" value="1"/>
</dbReference>
<dbReference type="OrthoDB" id="9773828at2"/>
<sequence length="305" mass="34635">MKQIQIGKSNLKASTVALGCWRMQHKTVEEATELIETAHQVGINYFDHADIYGDGKSEEIFGQALKKSSIHRDQILIQSKVGICSGYYDHSKEHILSSVDQILSRLQVDFLDVLLLHRPDTLMEAEEVAAAFDHLYQTGKVRHFGVSNYSAGQIEYLKTAVERPLEINQVEFGPAYASLIDQQFNVNLVNEASVDRSGDLLNYSRIHQMTLQPWSPFHVNLQEGLFMKHPDYQQLTETLTRCADQYGVSFEAMVIAWILRHPAQMQPLVGSMNPARVEAIAKASEVQLTRPEWYEIYRSTGKKLP</sequence>
<dbReference type="SUPFAM" id="SSF51430">
    <property type="entry name" value="NAD(P)-linked oxidoreductase"/>
    <property type="match status" value="1"/>
</dbReference>
<dbReference type="GO" id="GO:0016491">
    <property type="term" value="F:oxidoreductase activity"/>
    <property type="evidence" value="ECO:0007669"/>
    <property type="project" value="InterPro"/>
</dbReference>
<dbReference type="Gene3D" id="3.20.20.100">
    <property type="entry name" value="NADP-dependent oxidoreductase domain"/>
    <property type="match status" value="1"/>
</dbReference>